<gene>
    <name evidence="1" type="ORF">M0R45_028632</name>
</gene>
<organism evidence="1 2">
    <name type="scientific">Rubus argutus</name>
    <name type="common">Southern blackberry</name>
    <dbReference type="NCBI Taxonomy" id="59490"/>
    <lineage>
        <taxon>Eukaryota</taxon>
        <taxon>Viridiplantae</taxon>
        <taxon>Streptophyta</taxon>
        <taxon>Embryophyta</taxon>
        <taxon>Tracheophyta</taxon>
        <taxon>Spermatophyta</taxon>
        <taxon>Magnoliopsida</taxon>
        <taxon>eudicotyledons</taxon>
        <taxon>Gunneridae</taxon>
        <taxon>Pentapetalae</taxon>
        <taxon>rosids</taxon>
        <taxon>fabids</taxon>
        <taxon>Rosales</taxon>
        <taxon>Rosaceae</taxon>
        <taxon>Rosoideae</taxon>
        <taxon>Rosoideae incertae sedis</taxon>
        <taxon>Rubus</taxon>
    </lineage>
</organism>
<comment type="caution">
    <text evidence="1">The sequence shown here is derived from an EMBL/GenBank/DDBJ whole genome shotgun (WGS) entry which is preliminary data.</text>
</comment>
<evidence type="ECO:0000313" key="1">
    <source>
        <dbReference type="EMBL" id="KAK9920069.1"/>
    </source>
</evidence>
<accession>A0AAW1W9C4</accession>
<dbReference type="AlphaFoldDB" id="A0AAW1W9C4"/>
<name>A0AAW1W9C4_RUBAR</name>
<dbReference type="EMBL" id="JBEDUW010000006">
    <property type="protein sequence ID" value="KAK9920069.1"/>
    <property type="molecule type" value="Genomic_DNA"/>
</dbReference>
<sequence>MDPVAIDRSSPPALFASVSSVEISIAASARVNLSFVRREMLSDQISDAVLYASLEQQSSVGLAPRPAWS</sequence>
<reference evidence="1 2" key="1">
    <citation type="journal article" date="2023" name="G3 (Bethesda)">
        <title>A chromosome-length genome assembly and annotation of blackberry (Rubus argutus, cv. 'Hillquist').</title>
        <authorList>
            <person name="Bruna T."/>
            <person name="Aryal R."/>
            <person name="Dudchenko O."/>
            <person name="Sargent D.J."/>
            <person name="Mead D."/>
            <person name="Buti M."/>
            <person name="Cavallini A."/>
            <person name="Hytonen T."/>
            <person name="Andres J."/>
            <person name="Pham M."/>
            <person name="Weisz D."/>
            <person name="Mascagni F."/>
            <person name="Usai G."/>
            <person name="Natali L."/>
            <person name="Bassil N."/>
            <person name="Fernandez G.E."/>
            <person name="Lomsadze A."/>
            <person name="Armour M."/>
            <person name="Olukolu B."/>
            <person name="Poorten T."/>
            <person name="Britton C."/>
            <person name="Davik J."/>
            <person name="Ashrafi H."/>
            <person name="Aiden E.L."/>
            <person name="Borodovsky M."/>
            <person name="Worthington M."/>
        </authorList>
    </citation>
    <scope>NUCLEOTIDE SEQUENCE [LARGE SCALE GENOMIC DNA]</scope>
    <source>
        <strain evidence="1">PI 553951</strain>
    </source>
</reference>
<evidence type="ECO:0000313" key="2">
    <source>
        <dbReference type="Proteomes" id="UP001457282"/>
    </source>
</evidence>
<keyword evidence="2" id="KW-1185">Reference proteome</keyword>
<proteinExistence type="predicted"/>
<protein>
    <submittedName>
        <fullName evidence="1">Uncharacterized protein</fullName>
    </submittedName>
</protein>
<dbReference type="Proteomes" id="UP001457282">
    <property type="component" value="Unassembled WGS sequence"/>
</dbReference>